<dbReference type="CDD" id="cd09917">
    <property type="entry name" value="F-box_SF"/>
    <property type="match status" value="1"/>
</dbReference>
<feature type="domain" description="F-box" evidence="1">
    <location>
        <begin position="21"/>
        <end position="70"/>
    </location>
</feature>
<dbReference type="Pfam" id="PF12937">
    <property type="entry name" value="F-box-like"/>
    <property type="match status" value="1"/>
</dbReference>
<proteinExistence type="predicted"/>
<evidence type="ECO:0000313" key="2">
    <source>
        <dbReference type="EMBL" id="VWO99937.1"/>
    </source>
</evidence>
<gene>
    <name evidence="2" type="primary">Q879S6</name>
</gene>
<sequence>MVAVATQLGSRRHVRGRRGGLEGMPRMPLDILFEIFGFLHPRDVLSLARTSKAFRALLMSRDSAPFWKQARRKLKTLPEPPFYLSEPAYANLLFFPNCHICLKPKIQTVVWVFAARFCPACLRSSFITSSAELEHLIRVMKNVDGKPFQMANLVCSEKIIRKHKGKVYESEIEAMGVEWAALKNYEEKEKYILDRRVFVAECKAFSERLAEWKETYDATKISESNDLKEERLRAVKERLYDEGWGYILDNAKWERVVHQQLIDLKAVNKASRLTDKSSCHSP</sequence>
<dbReference type="SUPFAM" id="SSF81383">
    <property type="entry name" value="F-box domain"/>
    <property type="match status" value="1"/>
</dbReference>
<organism evidence="2">
    <name type="scientific">Ganoderma boninense</name>
    <dbReference type="NCBI Taxonomy" id="34458"/>
    <lineage>
        <taxon>Eukaryota</taxon>
        <taxon>Fungi</taxon>
        <taxon>Dikarya</taxon>
        <taxon>Basidiomycota</taxon>
        <taxon>Agaricomycotina</taxon>
        <taxon>Agaricomycetes</taxon>
        <taxon>Polyporales</taxon>
        <taxon>Polyporaceae</taxon>
        <taxon>Ganoderma</taxon>
    </lineage>
</organism>
<accession>A0A5K1K4J8</accession>
<dbReference type="InterPro" id="IPR001810">
    <property type="entry name" value="F-box_dom"/>
</dbReference>
<dbReference type="AlphaFoldDB" id="A0A5K1K4J8"/>
<dbReference type="PROSITE" id="PS50181">
    <property type="entry name" value="FBOX"/>
    <property type="match status" value="1"/>
</dbReference>
<dbReference type="InterPro" id="IPR036047">
    <property type="entry name" value="F-box-like_dom_sf"/>
</dbReference>
<reference evidence="2" key="1">
    <citation type="submission" date="2019-10" db="EMBL/GenBank/DDBJ databases">
        <authorList>
            <person name="Nor Muhammad N."/>
        </authorList>
    </citation>
    <scope>NUCLEOTIDE SEQUENCE</scope>
</reference>
<dbReference type="SMART" id="SM00256">
    <property type="entry name" value="FBOX"/>
    <property type="match status" value="1"/>
</dbReference>
<protein>
    <submittedName>
        <fullName evidence="2">Hemagglutinin-like secreted protein</fullName>
    </submittedName>
</protein>
<evidence type="ECO:0000259" key="1">
    <source>
        <dbReference type="PROSITE" id="PS50181"/>
    </source>
</evidence>
<name>A0A5K1K4J8_9APHY</name>
<dbReference type="EMBL" id="LR728023">
    <property type="protein sequence ID" value="VWO99937.1"/>
    <property type="molecule type" value="Genomic_DNA"/>
</dbReference>
<dbReference type="Gene3D" id="1.20.1280.50">
    <property type="match status" value="1"/>
</dbReference>